<dbReference type="OrthoDB" id="1779554at2"/>
<reference evidence="1 2" key="1">
    <citation type="submission" date="2018-11" db="EMBL/GenBank/DDBJ databases">
        <title>Genome sequencing of Paenibacillus sp. KCOM 3021 (= ChDC PVNT-B20).</title>
        <authorList>
            <person name="Kook J.-K."/>
            <person name="Park S.-N."/>
            <person name="Lim Y.K."/>
        </authorList>
    </citation>
    <scope>NUCLEOTIDE SEQUENCE [LARGE SCALE GENOMIC DNA]</scope>
    <source>
        <strain evidence="1 2">KCOM 3021</strain>
    </source>
</reference>
<dbReference type="Gene3D" id="1.50.10.10">
    <property type="match status" value="1"/>
</dbReference>
<keyword evidence="2" id="KW-1185">Reference proteome</keyword>
<comment type="caution">
    <text evidence="1">The sequence shown here is derived from an EMBL/GenBank/DDBJ whole genome shotgun (WGS) entry which is preliminary data.</text>
</comment>
<dbReference type="RefSeq" id="WP_128630659.1">
    <property type="nucleotide sequence ID" value="NZ_RRCN01000001.1"/>
</dbReference>
<gene>
    <name evidence="1" type="ORF">EHV15_07335</name>
</gene>
<dbReference type="GO" id="GO:0016787">
    <property type="term" value="F:hydrolase activity"/>
    <property type="evidence" value="ECO:0007669"/>
    <property type="project" value="UniProtKB-KW"/>
</dbReference>
<proteinExistence type="predicted"/>
<name>A0A3P3U2H4_9BACL</name>
<dbReference type="Proteomes" id="UP000267017">
    <property type="component" value="Unassembled WGS sequence"/>
</dbReference>
<dbReference type="InterPro" id="IPR008928">
    <property type="entry name" value="6-hairpin_glycosidase_sf"/>
</dbReference>
<evidence type="ECO:0000313" key="2">
    <source>
        <dbReference type="Proteomes" id="UP000267017"/>
    </source>
</evidence>
<keyword evidence="1" id="KW-0378">Hydrolase</keyword>
<dbReference type="AlphaFoldDB" id="A0A3P3U2H4"/>
<dbReference type="GO" id="GO:0005975">
    <property type="term" value="P:carbohydrate metabolic process"/>
    <property type="evidence" value="ECO:0007669"/>
    <property type="project" value="InterPro"/>
</dbReference>
<dbReference type="EMBL" id="RRCN01000001">
    <property type="protein sequence ID" value="RRJ62773.1"/>
    <property type="molecule type" value="Genomic_DNA"/>
</dbReference>
<accession>A0A3P3U2H4</accession>
<protein>
    <submittedName>
        <fullName evidence="1">Glycosyl hydrolase</fullName>
    </submittedName>
</protein>
<organism evidence="1 2">
    <name type="scientific">Paenibacillus oralis</name>
    <dbReference type="NCBI Taxonomy" id="2490856"/>
    <lineage>
        <taxon>Bacteria</taxon>
        <taxon>Bacillati</taxon>
        <taxon>Bacillota</taxon>
        <taxon>Bacilli</taxon>
        <taxon>Bacillales</taxon>
        <taxon>Paenibacillaceae</taxon>
        <taxon>Paenibacillus</taxon>
    </lineage>
</organism>
<dbReference type="SUPFAM" id="SSF48208">
    <property type="entry name" value="Six-hairpin glycosidases"/>
    <property type="match status" value="1"/>
</dbReference>
<evidence type="ECO:0000313" key="1">
    <source>
        <dbReference type="EMBL" id="RRJ62773.1"/>
    </source>
</evidence>
<sequence length="368" mass="41098">MEVNSLEWRSRRNVLWVAIVLLLGASLGIGGCRSHAEGKESTKRFIAMNLTNPNGTLATYLQEAEPVSPELAAGREALSESLGLWMQAALESHDLDAFEKSYETLTRHFTTDRNYIAWKLNPEGGTEVSTNALGDDLRIIGALLEGTRTWEGHPEWKATAKTLTETLLSRSQKNGFLVDFYDFSRQEAPDTLALAYVDLSVLKELVQEGMLDEETYGRYHALLQDMPDDGVFYPKSFNVVTGEYTYETTVNLIDQLLVAIHAGETERDQEPLLQFLKQKFKQTGKLSGQYVRAGRTAAVNYESPSVYGLAIKFAIDRGDKPFAKALYKHMLTLKGRDAKYPGGYVFAGNTHIFDNLLPLLGEYALANH</sequence>
<dbReference type="InterPro" id="IPR012341">
    <property type="entry name" value="6hp_glycosidase-like_sf"/>
</dbReference>